<evidence type="ECO:0000256" key="5">
    <source>
        <dbReference type="ARBA" id="ARBA00022989"/>
    </source>
</evidence>
<dbReference type="AlphaFoldDB" id="A0A314ZRZ0"/>
<dbReference type="STRING" id="2094558.A0A314ZRZ0"/>
<dbReference type="GO" id="GO:0006952">
    <property type="term" value="P:defense response"/>
    <property type="evidence" value="ECO:0007669"/>
    <property type="project" value="UniProtKB-KW"/>
</dbReference>
<reference evidence="9 10" key="1">
    <citation type="submission" date="2018-02" db="EMBL/GenBank/DDBJ databases">
        <title>Draft genome of wild Prunus yedoensis var. nudiflora.</title>
        <authorList>
            <person name="Baek S."/>
            <person name="Kim J.-H."/>
            <person name="Choi K."/>
            <person name="Kim G.-B."/>
            <person name="Cho A."/>
            <person name="Jang H."/>
            <person name="Shin C.-H."/>
            <person name="Yu H.-J."/>
            <person name="Mun J.-H."/>
        </authorList>
    </citation>
    <scope>NUCLEOTIDE SEQUENCE [LARGE SCALE GENOMIC DNA]</scope>
    <source>
        <strain evidence="10">cv. Jeju island</strain>
        <tissue evidence="9">Leaf</tissue>
    </source>
</reference>
<keyword evidence="7" id="KW-0568">Pathogenesis-related protein</keyword>
<comment type="similarity">
    <text evidence="2">Belongs to the MLO family.</text>
</comment>
<keyword evidence="6 8" id="KW-0472">Membrane</keyword>
<keyword evidence="3 8" id="KW-0812">Transmembrane</keyword>
<gene>
    <name evidence="9" type="ORF">Pyn_30422</name>
</gene>
<evidence type="ECO:0000256" key="2">
    <source>
        <dbReference type="ARBA" id="ARBA00006574"/>
    </source>
</evidence>
<protein>
    <submittedName>
        <fullName evidence="9">MLO-like protein 12</fullName>
    </submittedName>
</protein>
<accession>A0A314ZRZ0</accession>
<evidence type="ECO:0000256" key="7">
    <source>
        <dbReference type="ARBA" id="ARBA00023265"/>
    </source>
</evidence>
<evidence type="ECO:0000256" key="3">
    <source>
        <dbReference type="ARBA" id="ARBA00022692"/>
    </source>
</evidence>
<evidence type="ECO:0000313" key="9">
    <source>
        <dbReference type="EMBL" id="PQQ19701.1"/>
    </source>
</evidence>
<sequence length="62" mass="6948">MAGDEGTANTLEATPTWAVATVVFVLIVISIIIEYLLHLLHKYFHRLKRKSLIQALDKIKSG</sequence>
<comment type="subcellular location">
    <subcellularLocation>
        <location evidence="1">Membrane</location>
        <topology evidence="1">Multi-pass membrane protein</topology>
    </subcellularLocation>
</comment>
<dbReference type="GO" id="GO:0016020">
    <property type="term" value="C:membrane"/>
    <property type="evidence" value="ECO:0007669"/>
    <property type="project" value="UniProtKB-SubCell"/>
</dbReference>
<evidence type="ECO:0000313" key="10">
    <source>
        <dbReference type="Proteomes" id="UP000250321"/>
    </source>
</evidence>
<proteinExistence type="inferred from homology"/>
<dbReference type="InterPro" id="IPR004326">
    <property type="entry name" value="Mlo"/>
</dbReference>
<evidence type="ECO:0000256" key="4">
    <source>
        <dbReference type="ARBA" id="ARBA00022821"/>
    </source>
</evidence>
<dbReference type="PANTHER" id="PTHR31942">
    <property type="entry name" value="MLO-LIKE PROTEIN 1"/>
    <property type="match status" value="1"/>
</dbReference>
<keyword evidence="5 8" id="KW-1133">Transmembrane helix</keyword>
<keyword evidence="10" id="KW-1185">Reference proteome</keyword>
<evidence type="ECO:0000256" key="8">
    <source>
        <dbReference type="SAM" id="Phobius"/>
    </source>
</evidence>
<name>A0A314ZRZ0_PRUYE</name>
<dbReference type="PANTHER" id="PTHR31942:SF72">
    <property type="entry name" value="MLO-LIKE PROTEIN"/>
    <property type="match status" value="1"/>
</dbReference>
<dbReference type="Proteomes" id="UP000250321">
    <property type="component" value="Unassembled WGS sequence"/>
</dbReference>
<feature type="transmembrane region" description="Helical" evidence="8">
    <location>
        <begin position="17"/>
        <end position="40"/>
    </location>
</feature>
<evidence type="ECO:0000256" key="6">
    <source>
        <dbReference type="ARBA" id="ARBA00023136"/>
    </source>
</evidence>
<dbReference type="Pfam" id="PF03094">
    <property type="entry name" value="Mlo"/>
    <property type="match status" value="1"/>
</dbReference>
<organism evidence="9 10">
    <name type="scientific">Prunus yedoensis var. nudiflora</name>
    <dbReference type="NCBI Taxonomy" id="2094558"/>
    <lineage>
        <taxon>Eukaryota</taxon>
        <taxon>Viridiplantae</taxon>
        <taxon>Streptophyta</taxon>
        <taxon>Embryophyta</taxon>
        <taxon>Tracheophyta</taxon>
        <taxon>Spermatophyta</taxon>
        <taxon>Magnoliopsida</taxon>
        <taxon>eudicotyledons</taxon>
        <taxon>Gunneridae</taxon>
        <taxon>Pentapetalae</taxon>
        <taxon>rosids</taxon>
        <taxon>fabids</taxon>
        <taxon>Rosales</taxon>
        <taxon>Rosaceae</taxon>
        <taxon>Amygdaloideae</taxon>
        <taxon>Amygdaleae</taxon>
        <taxon>Prunus</taxon>
    </lineage>
</organism>
<evidence type="ECO:0000256" key="1">
    <source>
        <dbReference type="ARBA" id="ARBA00004141"/>
    </source>
</evidence>
<dbReference type="EMBL" id="PJQY01000059">
    <property type="protein sequence ID" value="PQQ19701.1"/>
    <property type="molecule type" value="Genomic_DNA"/>
</dbReference>
<comment type="caution">
    <text evidence="9">The sequence shown here is derived from an EMBL/GenBank/DDBJ whole genome shotgun (WGS) entry which is preliminary data.</text>
</comment>
<keyword evidence="4" id="KW-0611">Plant defense</keyword>